<dbReference type="InterPro" id="IPR023869">
    <property type="entry name" value="tRNA_Adeno_NH3ase_assoc_put"/>
</dbReference>
<sequence length="162" mass="17119">MPDGTDGIDFALAAYREGNSWQLQELVHDVLVDVDTLAHALRRFPGDGGAVGLVGVDEDFFLIVRVAGTTTRVLLSDVTAADEWELAASAVESLGLPSLEEDDDQVPAGDLDLLADLGLSATEMGELLDEEADLYPDEVLSDVARVLGFGELFDEAVGLASA</sequence>
<gene>
    <name evidence="1" type="ORF">ISU10_08290</name>
</gene>
<dbReference type="AlphaFoldDB" id="A0A930VHP9"/>
<proteinExistence type="predicted"/>
<reference evidence="1" key="1">
    <citation type="submission" date="2020-11" db="EMBL/GenBank/DDBJ databases">
        <title>Nocardioides cynanchi sp. nov., isolated from soil of rhizosphere of Cynanchum wilfordii.</title>
        <authorList>
            <person name="Lee J.-S."/>
            <person name="Suh M.K."/>
            <person name="Kim J.-S."/>
        </authorList>
    </citation>
    <scope>NUCLEOTIDE SEQUENCE</scope>
    <source>
        <strain evidence="1">KCTC 19276</strain>
    </source>
</reference>
<evidence type="ECO:0000313" key="1">
    <source>
        <dbReference type="EMBL" id="MBF4767764.1"/>
    </source>
</evidence>
<dbReference type="NCBIfam" id="TIGR03941">
    <property type="entry name" value="tRNA_deam_assoc"/>
    <property type="match status" value="1"/>
</dbReference>
<protein>
    <submittedName>
        <fullName evidence="1">tRNA adenosine deaminase-associated protein</fullName>
    </submittedName>
</protein>
<accession>A0A930VHP9</accession>
<dbReference type="Proteomes" id="UP000660668">
    <property type="component" value="Unassembled WGS sequence"/>
</dbReference>
<comment type="caution">
    <text evidence="1">The sequence shown here is derived from an EMBL/GenBank/DDBJ whole genome shotgun (WGS) entry which is preliminary data.</text>
</comment>
<dbReference type="EMBL" id="JADKPO010000009">
    <property type="protein sequence ID" value="MBF4767764.1"/>
    <property type="molecule type" value="Genomic_DNA"/>
</dbReference>
<dbReference type="RefSeq" id="WP_194695920.1">
    <property type="nucleotide sequence ID" value="NZ_JADKPO010000009.1"/>
</dbReference>
<keyword evidence="2" id="KW-1185">Reference proteome</keyword>
<name>A0A930VHP9_9ACTN</name>
<organism evidence="1 2">
    <name type="scientific">Nocardioides agariphilus</name>
    <dbReference type="NCBI Taxonomy" id="433664"/>
    <lineage>
        <taxon>Bacteria</taxon>
        <taxon>Bacillati</taxon>
        <taxon>Actinomycetota</taxon>
        <taxon>Actinomycetes</taxon>
        <taxon>Propionibacteriales</taxon>
        <taxon>Nocardioidaceae</taxon>
        <taxon>Nocardioides</taxon>
    </lineage>
</organism>
<evidence type="ECO:0000313" key="2">
    <source>
        <dbReference type="Proteomes" id="UP000660668"/>
    </source>
</evidence>